<dbReference type="UniPathway" id="UPA00193"/>
<evidence type="ECO:0000256" key="1">
    <source>
        <dbReference type="ARBA" id="ARBA00004777"/>
    </source>
</evidence>
<comment type="function">
    <text evidence="12">Catalyzes the oxidation of 5,10-methylenetetrahydrofolate to 5,10-methenyltetrahydrofolate and then the hydrolysis of 5,10-methenyltetrahydrofolate to 10-formyltetrahydrofolate.</text>
</comment>
<dbReference type="Pfam" id="PF00763">
    <property type="entry name" value="THF_DHG_CYH"/>
    <property type="match status" value="1"/>
</dbReference>
<dbReference type="PROSITE" id="PS00767">
    <property type="entry name" value="THF_DHG_CYH_2"/>
    <property type="match status" value="1"/>
</dbReference>
<dbReference type="FunFam" id="3.40.50.720:FF:000006">
    <property type="entry name" value="Bifunctional protein FolD"/>
    <property type="match status" value="1"/>
</dbReference>
<dbReference type="GO" id="GO:0005829">
    <property type="term" value="C:cytosol"/>
    <property type="evidence" value="ECO:0007669"/>
    <property type="project" value="TreeGrafter"/>
</dbReference>
<sequence>MMQILDGKKIAQERRAILKTKIAQNVKKNQRAPKLVVVLIGDDEPSLIYVKHKLVAANDVGIEAELLRFDAEVSTKTIYDQIQKINHDDHVDGVLLQLPIPKKFNEEDYLQAIDPSKDVDGFHYQNQGKMLQGHETIFPSTPLGIITLLNAYDVEIKGKNITVIGTSNIVGKPLSVMLSNLGATVTMCNINTQKISDHTLKADLIISATGQKFIIKAEMVKKGAVVVDVGIIRDKKTNKLVGDVDFVNVAKKAKLITPVPGGVGPMTIVTLLENTYKLYLKHIK</sequence>
<keyword evidence="4 12" id="KW-0028">Amino-acid biosynthesis</keyword>
<dbReference type="InterPro" id="IPR046346">
    <property type="entry name" value="Aminoacid_DH-like_N_sf"/>
</dbReference>
<feature type="binding site" evidence="12">
    <location>
        <begin position="165"/>
        <end position="167"/>
    </location>
    <ligand>
        <name>NADP(+)</name>
        <dbReference type="ChEBI" id="CHEBI:58349"/>
    </ligand>
</feature>
<comment type="pathway">
    <text evidence="1 12">One-carbon metabolism; tetrahydrofolate interconversion.</text>
</comment>
<proteinExistence type="inferred from homology"/>
<dbReference type="FunFam" id="3.40.50.10860:FF:000005">
    <property type="entry name" value="C-1-tetrahydrofolate synthase, cytoplasmic, putative"/>
    <property type="match status" value="1"/>
</dbReference>
<dbReference type="HAMAP" id="MF_01576">
    <property type="entry name" value="THF_DHG_CYH"/>
    <property type="match status" value="1"/>
</dbReference>
<keyword evidence="8 12" id="KW-0560">Oxidoreductase</keyword>
<evidence type="ECO:0000313" key="16">
    <source>
        <dbReference type="Proteomes" id="UP000232063"/>
    </source>
</evidence>
<dbReference type="GO" id="GO:0006164">
    <property type="term" value="P:purine nucleotide biosynthetic process"/>
    <property type="evidence" value="ECO:0007669"/>
    <property type="project" value="UniProtKB-KW"/>
</dbReference>
<keyword evidence="16" id="KW-1185">Reference proteome</keyword>
<dbReference type="GO" id="GO:0000105">
    <property type="term" value="P:L-histidine biosynthetic process"/>
    <property type="evidence" value="ECO:0007669"/>
    <property type="project" value="UniProtKB-KW"/>
</dbReference>
<evidence type="ECO:0000256" key="7">
    <source>
        <dbReference type="ARBA" id="ARBA00022857"/>
    </source>
</evidence>
<organism evidence="15 16">
    <name type="scientific">Williamsoniiplasma luminosum</name>
    <dbReference type="NCBI Taxonomy" id="214888"/>
    <lineage>
        <taxon>Bacteria</taxon>
        <taxon>Bacillati</taxon>
        <taxon>Mycoplasmatota</taxon>
        <taxon>Mollicutes</taxon>
        <taxon>Entomoplasmatales</taxon>
        <taxon>Williamsoniiplasma</taxon>
    </lineage>
</organism>
<evidence type="ECO:0000256" key="5">
    <source>
        <dbReference type="ARBA" id="ARBA00022755"/>
    </source>
</evidence>
<dbReference type="InterPro" id="IPR020867">
    <property type="entry name" value="THF_DH/CycHdrlase_CS"/>
</dbReference>
<comment type="catalytic activity">
    <reaction evidence="12">
        <text>(6R)-5,10-methenyltetrahydrofolate + H2O = (6R)-10-formyltetrahydrofolate + H(+)</text>
        <dbReference type="Rhea" id="RHEA:23700"/>
        <dbReference type="ChEBI" id="CHEBI:15377"/>
        <dbReference type="ChEBI" id="CHEBI:15378"/>
        <dbReference type="ChEBI" id="CHEBI:57455"/>
        <dbReference type="ChEBI" id="CHEBI:195366"/>
        <dbReference type="EC" id="3.5.4.9"/>
    </reaction>
</comment>
<dbReference type="InterPro" id="IPR000672">
    <property type="entry name" value="THF_DH/CycHdrlase"/>
</dbReference>
<dbReference type="EC" id="1.5.1.5" evidence="12"/>
<dbReference type="AlphaFoldDB" id="A0A2K8NT68"/>
<dbReference type="Pfam" id="PF02882">
    <property type="entry name" value="THF_DHG_CYH_C"/>
    <property type="match status" value="1"/>
</dbReference>
<dbReference type="EMBL" id="CP024963">
    <property type="protein sequence ID" value="ATZ16756.1"/>
    <property type="molecule type" value="Genomic_DNA"/>
</dbReference>
<protein>
    <recommendedName>
        <fullName evidence="12">Bifunctional protein FolD</fullName>
    </recommendedName>
    <domain>
        <recommendedName>
            <fullName evidence="12">Methylenetetrahydrofolate dehydrogenase</fullName>
            <ecNumber evidence="12">1.5.1.5</ecNumber>
        </recommendedName>
    </domain>
    <domain>
        <recommendedName>
            <fullName evidence="12">Methenyltetrahydrofolate cyclohydrolase</fullName>
            <ecNumber evidence="12">3.5.4.9</ecNumber>
        </recommendedName>
    </domain>
</protein>
<evidence type="ECO:0000256" key="6">
    <source>
        <dbReference type="ARBA" id="ARBA00022801"/>
    </source>
</evidence>
<keyword evidence="5 12" id="KW-0658">Purine biosynthesis</keyword>
<keyword evidence="3 12" id="KW-0554">One-carbon metabolism</keyword>
<feature type="binding site" evidence="12">
    <location>
        <position position="190"/>
    </location>
    <ligand>
        <name>NADP(+)</name>
        <dbReference type="ChEBI" id="CHEBI:58349"/>
    </ligand>
</feature>
<evidence type="ECO:0000256" key="8">
    <source>
        <dbReference type="ARBA" id="ARBA00023002"/>
    </source>
</evidence>
<dbReference type="InterPro" id="IPR020631">
    <property type="entry name" value="THF_DH/CycHdrlase_NAD-bd_dom"/>
</dbReference>
<dbReference type="KEGG" id="elj:ELUMI_v1c00270"/>
<dbReference type="GO" id="GO:0004488">
    <property type="term" value="F:methylenetetrahydrofolate dehydrogenase (NADP+) activity"/>
    <property type="evidence" value="ECO:0007669"/>
    <property type="project" value="UniProtKB-UniRule"/>
</dbReference>
<dbReference type="PANTHER" id="PTHR48099:SF5">
    <property type="entry name" value="C-1-TETRAHYDROFOLATE SYNTHASE, CYTOPLASMIC"/>
    <property type="match status" value="1"/>
</dbReference>
<evidence type="ECO:0000256" key="4">
    <source>
        <dbReference type="ARBA" id="ARBA00022605"/>
    </source>
</evidence>
<reference evidence="15 16" key="1">
    <citation type="submission" date="2017-11" db="EMBL/GenBank/DDBJ databases">
        <title>Genome sequence of Entomoplasma luminosum PIMN-1 (ATCC 49195).</title>
        <authorList>
            <person name="Lo W.-S."/>
            <person name="Gasparich G.E."/>
            <person name="Kuo C.-H."/>
        </authorList>
    </citation>
    <scope>NUCLEOTIDE SEQUENCE [LARGE SCALE GENOMIC DNA]</scope>
    <source>
        <strain evidence="15 16">PIMN-1</strain>
    </source>
</reference>
<evidence type="ECO:0000256" key="12">
    <source>
        <dbReference type="HAMAP-Rule" id="MF_01576"/>
    </source>
</evidence>
<keyword evidence="6 12" id="KW-0378">Hydrolase</keyword>
<dbReference type="SUPFAM" id="SSF51735">
    <property type="entry name" value="NAD(P)-binding Rossmann-fold domains"/>
    <property type="match status" value="1"/>
</dbReference>
<evidence type="ECO:0000256" key="10">
    <source>
        <dbReference type="ARBA" id="ARBA00023167"/>
    </source>
</evidence>
<evidence type="ECO:0000313" key="15">
    <source>
        <dbReference type="EMBL" id="ATZ16756.1"/>
    </source>
</evidence>
<comment type="similarity">
    <text evidence="12">Belongs to the tetrahydrofolate dehydrogenase/cyclohydrolase family.</text>
</comment>
<dbReference type="Gene3D" id="3.40.50.720">
    <property type="entry name" value="NAD(P)-binding Rossmann-like Domain"/>
    <property type="match status" value="1"/>
</dbReference>
<dbReference type="GO" id="GO:0035999">
    <property type="term" value="P:tetrahydrofolate interconversion"/>
    <property type="evidence" value="ECO:0007669"/>
    <property type="project" value="UniProtKB-UniRule"/>
</dbReference>
<evidence type="ECO:0000259" key="13">
    <source>
        <dbReference type="Pfam" id="PF00763"/>
    </source>
</evidence>
<evidence type="ECO:0000256" key="11">
    <source>
        <dbReference type="ARBA" id="ARBA00023268"/>
    </source>
</evidence>
<dbReference type="GO" id="GO:0004477">
    <property type="term" value="F:methenyltetrahydrofolate cyclohydrolase activity"/>
    <property type="evidence" value="ECO:0007669"/>
    <property type="project" value="UniProtKB-UniRule"/>
</dbReference>
<dbReference type="EC" id="3.5.4.9" evidence="12"/>
<evidence type="ECO:0000256" key="2">
    <source>
        <dbReference type="ARBA" id="ARBA00011738"/>
    </source>
</evidence>
<dbReference type="Gene3D" id="3.40.50.10860">
    <property type="entry name" value="Leucine Dehydrogenase, chain A, domain 1"/>
    <property type="match status" value="1"/>
</dbReference>
<evidence type="ECO:0000259" key="14">
    <source>
        <dbReference type="Pfam" id="PF02882"/>
    </source>
</evidence>
<evidence type="ECO:0000256" key="3">
    <source>
        <dbReference type="ARBA" id="ARBA00022563"/>
    </source>
</evidence>
<feature type="domain" description="Tetrahydrofolate dehydrogenase/cyclohydrolase catalytic" evidence="13">
    <location>
        <begin position="5"/>
        <end position="120"/>
    </location>
</feature>
<keyword evidence="10 12" id="KW-0486">Methionine biosynthesis</keyword>
<dbReference type="GO" id="GO:0009086">
    <property type="term" value="P:methionine biosynthetic process"/>
    <property type="evidence" value="ECO:0007669"/>
    <property type="project" value="UniProtKB-KW"/>
</dbReference>
<feature type="domain" description="Tetrahydrofolate dehydrogenase/cyclohydrolase NAD(P)-binding" evidence="14">
    <location>
        <begin position="139"/>
        <end position="281"/>
    </location>
</feature>
<gene>
    <name evidence="12 15" type="primary">folD</name>
    <name evidence="15" type="ORF">ELUMI_v1c00270</name>
</gene>
<dbReference type="CDD" id="cd01080">
    <property type="entry name" value="NAD_bind_m-THF_DH_Cyclohyd"/>
    <property type="match status" value="1"/>
</dbReference>
<accession>A0A2K8NT68</accession>
<keyword evidence="7 12" id="KW-0521">NADP</keyword>
<keyword evidence="11 12" id="KW-0511">Multifunctional enzyme</keyword>
<comment type="catalytic activity">
    <reaction evidence="12">
        <text>(6R)-5,10-methylene-5,6,7,8-tetrahydrofolate + NADP(+) = (6R)-5,10-methenyltetrahydrofolate + NADPH</text>
        <dbReference type="Rhea" id="RHEA:22812"/>
        <dbReference type="ChEBI" id="CHEBI:15636"/>
        <dbReference type="ChEBI" id="CHEBI:57455"/>
        <dbReference type="ChEBI" id="CHEBI:57783"/>
        <dbReference type="ChEBI" id="CHEBI:58349"/>
        <dbReference type="EC" id="1.5.1.5"/>
    </reaction>
</comment>
<dbReference type="Proteomes" id="UP000232063">
    <property type="component" value="Chromosome"/>
</dbReference>
<comment type="subunit">
    <text evidence="2 12">Homodimer.</text>
</comment>
<dbReference type="InterPro" id="IPR036291">
    <property type="entry name" value="NAD(P)-bd_dom_sf"/>
</dbReference>
<dbReference type="SUPFAM" id="SSF53223">
    <property type="entry name" value="Aminoacid dehydrogenase-like, N-terminal domain"/>
    <property type="match status" value="1"/>
</dbReference>
<dbReference type="PRINTS" id="PR00085">
    <property type="entry name" value="THFDHDRGNASE"/>
</dbReference>
<dbReference type="InterPro" id="IPR020630">
    <property type="entry name" value="THF_DH/CycHdrlase_cat_dom"/>
</dbReference>
<keyword evidence="9 12" id="KW-0368">Histidine biosynthesis</keyword>
<feature type="binding site" evidence="12">
    <location>
        <position position="231"/>
    </location>
    <ligand>
        <name>NADP(+)</name>
        <dbReference type="ChEBI" id="CHEBI:58349"/>
    </ligand>
</feature>
<name>A0A2K8NT68_9MOLU</name>
<evidence type="ECO:0000256" key="9">
    <source>
        <dbReference type="ARBA" id="ARBA00023102"/>
    </source>
</evidence>
<dbReference type="PANTHER" id="PTHR48099">
    <property type="entry name" value="C-1-TETRAHYDROFOLATE SYNTHASE, CYTOPLASMIC-RELATED"/>
    <property type="match status" value="1"/>
</dbReference>